<reference evidence="1 2" key="1">
    <citation type="submission" date="2012-05" db="EMBL/GenBank/DDBJ databases">
        <authorList>
            <person name="Weinstock G."/>
            <person name="Sodergren E."/>
            <person name="Lobos E.A."/>
            <person name="Fulton L."/>
            <person name="Fulton R."/>
            <person name="Courtney L."/>
            <person name="Fronick C."/>
            <person name="O'Laughlin M."/>
            <person name="Godfrey J."/>
            <person name="Wilson R.M."/>
            <person name="Miner T."/>
            <person name="Farmer C."/>
            <person name="Delehaunty K."/>
            <person name="Cordes M."/>
            <person name="Minx P."/>
            <person name="Tomlinson C."/>
            <person name="Chen J."/>
            <person name="Wollam A."/>
            <person name="Pepin K.H."/>
            <person name="Bhonagiri V."/>
            <person name="Zhang X."/>
            <person name="Suruliraj S."/>
            <person name="Warren W."/>
            <person name="Mitreva M."/>
            <person name="Mardis E.R."/>
            <person name="Wilson R.K."/>
        </authorList>
    </citation>
    <scope>NUCLEOTIDE SEQUENCE [LARGE SCALE GENOMIC DNA]</scope>
    <source>
        <strain evidence="1 2">F0055</strain>
    </source>
</reference>
<accession>L1N6V1</accession>
<gene>
    <name evidence="1" type="ORF">HMPREF9151_01831</name>
</gene>
<organism evidence="1 2">
    <name type="scientific">Hoylesella saccharolytica F0055</name>
    <dbReference type="NCBI Taxonomy" id="1127699"/>
    <lineage>
        <taxon>Bacteria</taxon>
        <taxon>Pseudomonadati</taxon>
        <taxon>Bacteroidota</taxon>
        <taxon>Bacteroidia</taxon>
        <taxon>Bacteroidales</taxon>
        <taxon>Prevotellaceae</taxon>
        <taxon>Hoylesella</taxon>
    </lineage>
</organism>
<dbReference type="EMBL" id="AMEP01000106">
    <property type="protein sequence ID" value="EKX98916.1"/>
    <property type="molecule type" value="Genomic_DNA"/>
</dbReference>
<dbReference type="HOGENOM" id="CLU_3294520_0_0_10"/>
<protein>
    <submittedName>
        <fullName evidence="1">Uncharacterized protein</fullName>
    </submittedName>
</protein>
<evidence type="ECO:0000313" key="2">
    <source>
        <dbReference type="Proteomes" id="UP000010433"/>
    </source>
</evidence>
<sequence>MALYKISFSLALTHNIYNLSSLFLHPSRTNTFLSFHFSRP</sequence>
<comment type="caution">
    <text evidence="1">The sequence shown here is derived from an EMBL/GenBank/DDBJ whole genome shotgun (WGS) entry which is preliminary data.</text>
</comment>
<dbReference type="AlphaFoldDB" id="L1N6V1"/>
<dbReference type="Proteomes" id="UP000010433">
    <property type="component" value="Unassembled WGS sequence"/>
</dbReference>
<name>L1N6V1_9BACT</name>
<keyword evidence="2" id="KW-1185">Reference proteome</keyword>
<evidence type="ECO:0000313" key="1">
    <source>
        <dbReference type="EMBL" id="EKX98916.1"/>
    </source>
</evidence>
<proteinExistence type="predicted"/>